<dbReference type="Gramene" id="KQK13626">
    <property type="protein sequence ID" value="KQK13626"/>
    <property type="gene ID" value="BRADI_1g11435v3"/>
</dbReference>
<dbReference type="InParanoid" id="A0A0Q3RKZ3"/>
<evidence type="ECO:0000313" key="4">
    <source>
        <dbReference type="Proteomes" id="UP000008810"/>
    </source>
</evidence>
<dbReference type="AlphaFoldDB" id="A0A0Q3RKZ3"/>
<evidence type="ECO:0000256" key="1">
    <source>
        <dbReference type="SAM" id="MobiDB-lite"/>
    </source>
</evidence>
<sequence length="381" mass="42645">MEPAAALPNDLLANVLWRLPSKTVAAARCVSRAWTPAGCCSRTCSRSIVVGGIIDRQLRRLPPPAPARPEQRRREPRLRAPGRGGTPAVTTSARPLKLVDDVSVVNPVTRRQGDFDPAASRSGHYEVVSIPSVPEKPKPCAGEAKPEDSYGSMEWPPSSCTVDVFSSRTGRWEERAFVRQGDAPGRLPTCGWTTMSLPNNKYRVIKLPISIADGRHTRCNLGKSKHDLYFTAIRVWYDLRVWILDDSCCQPQWVLKHENDLEASTLLTVSRMSYLKQIDLWNSDEDDFIETEEGDEGCVGGIYILGFHPFGARNQETEWGLKEMMYFRSTFGRAAYHLDTCKVQCLGDLRAKHYHYSPIVGICGAFPYTPCMRGEFPDHSS</sequence>
<dbReference type="Proteomes" id="UP000008810">
    <property type="component" value="Chromosome 1"/>
</dbReference>
<evidence type="ECO:0000313" key="3">
    <source>
        <dbReference type="EnsemblPlants" id="KQK13626"/>
    </source>
</evidence>
<dbReference type="EnsemblPlants" id="KQK13626">
    <property type="protein sequence ID" value="KQK13626"/>
    <property type="gene ID" value="BRADI_1g11435v3"/>
</dbReference>
<accession>A0A0Q3RKZ3</accession>
<organism evidence="2">
    <name type="scientific">Brachypodium distachyon</name>
    <name type="common">Purple false brome</name>
    <name type="synonym">Trachynia distachya</name>
    <dbReference type="NCBI Taxonomy" id="15368"/>
    <lineage>
        <taxon>Eukaryota</taxon>
        <taxon>Viridiplantae</taxon>
        <taxon>Streptophyta</taxon>
        <taxon>Embryophyta</taxon>
        <taxon>Tracheophyta</taxon>
        <taxon>Spermatophyta</taxon>
        <taxon>Magnoliopsida</taxon>
        <taxon>Liliopsida</taxon>
        <taxon>Poales</taxon>
        <taxon>Poaceae</taxon>
        <taxon>BOP clade</taxon>
        <taxon>Pooideae</taxon>
        <taxon>Stipodae</taxon>
        <taxon>Brachypodieae</taxon>
        <taxon>Brachypodium</taxon>
    </lineage>
</organism>
<feature type="region of interest" description="Disordered" evidence="1">
    <location>
        <begin position="59"/>
        <end position="95"/>
    </location>
</feature>
<gene>
    <name evidence="2" type="ORF">BRADI_1g11435v3</name>
</gene>
<proteinExistence type="predicted"/>
<dbReference type="EMBL" id="CM000880">
    <property type="protein sequence ID" value="KQK13626.2"/>
    <property type="molecule type" value="Genomic_DNA"/>
</dbReference>
<reference evidence="3" key="3">
    <citation type="submission" date="2018-08" db="UniProtKB">
        <authorList>
            <consortium name="EnsemblPlants"/>
        </authorList>
    </citation>
    <scope>IDENTIFICATION</scope>
    <source>
        <strain evidence="3">cv. Bd21</strain>
    </source>
</reference>
<keyword evidence="4" id="KW-1185">Reference proteome</keyword>
<reference evidence="2" key="2">
    <citation type="submission" date="2017-06" db="EMBL/GenBank/DDBJ databases">
        <title>WGS assembly of Brachypodium distachyon.</title>
        <authorList>
            <consortium name="The International Brachypodium Initiative"/>
            <person name="Lucas S."/>
            <person name="Harmon-Smith M."/>
            <person name="Lail K."/>
            <person name="Tice H."/>
            <person name="Grimwood J."/>
            <person name="Bruce D."/>
            <person name="Barry K."/>
            <person name="Shu S."/>
            <person name="Lindquist E."/>
            <person name="Wang M."/>
            <person name="Pitluck S."/>
            <person name="Vogel J.P."/>
            <person name="Garvin D.F."/>
            <person name="Mockler T.C."/>
            <person name="Schmutz J."/>
            <person name="Rokhsar D."/>
            <person name="Bevan M.W."/>
        </authorList>
    </citation>
    <scope>NUCLEOTIDE SEQUENCE</scope>
    <source>
        <strain evidence="2">Bd21</strain>
    </source>
</reference>
<name>A0A0Q3RKZ3_BRADI</name>
<dbReference type="PANTHER" id="PTHR34591:SF47">
    <property type="entry name" value="F-BOX DOMAIN-CONTAINING PROTEIN"/>
    <property type="match status" value="1"/>
</dbReference>
<protein>
    <submittedName>
        <fullName evidence="2 3">Uncharacterized protein</fullName>
    </submittedName>
</protein>
<dbReference type="InterPro" id="IPR036047">
    <property type="entry name" value="F-box-like_dom_sf"/>
</dbReference>
<reference evidence="2 3" key="1">
    <citation type="journal article" date="2010" name="Nature">
        <title>Genome sequencing and analysis of the model grass Brachypodium distachyon.</title>
        <authorList>
            <consortium name="International Brachypodium Initiative"/>
        </authorList>
    </citation>
    <scope>NUCLEOTIDE SEQUENCE [LARGE SCALE GENOMIC DNA]</scope>
    <source>
        <strain evidence="2 3">Bd21</strain>
    </source>
</reference>
<dbReference type="SUPFAM" id="SSF81383">
    <property type="entry name" value="F-box domain"/>
    <property type="match status" value="1"/>
</dbReference>
<dbReference type="PANTHER" id="PTHR34591">
    <property type="entry name" value="OS03G0653100 PROTEIN-RELATED"/>
    <property type="match status" value="1"/>
</dbReference>
<evidence type="ECO:0000313" key="2">
    <source>
        <dbReference type="EMBL" id="KQK13626.2"/>
    </source>
</evidence>